<keyword evidence="4" id="KW-0998">Cell outer membrane</keyword>
<dbReference type="GO" id="GO:0009279">
    <property type="term" value="C:cell outer membrane"/>
    <property type="evidence" value="ECO:0007669"/>
    <property type="project" value="UniProtKB-SubCell"/>
</dbReference>
<comment type="caution">
    <text evidence="8">The sequence shown here is derived from an EMBL/GenBank/DDBJ whole genome shotgun (WGS) entry which is preliminary data.</text>
</comment>
<evidence type="ECO:0000256" key="6">
    <source>
        <dbReference type="SAM" id="SignalP"/>
    </source>
</evidence>
<evidence type="ECO:0000313" key="8">
    <source>
        <dbReference type="EMBL" id="KRG68504.1"/>
    </source>
</evidence>
<dbReference type="PROSITE" id="PS51123">
    <property type="entry name" value="OMPA_2"/>
    <property type="match status" value="1"/>
</dbReference>
<dbReference type="OrthoDB" id="1149075at2"/>
<dbReference type="PROSITE" id="PS51257">
    <property type="entry name" value="PROKAR_LIPOPROTEIN"/>
    <property type="match status" value="1"/>
</dbReference>
<dbReference type="SUPFAM" id="SSF103088">
    <property type="entry name" value="OmpA-like"/>
    <property type="match status" value="1"/>
</dbReference>
<dbReference type="STRING" id="344882.ABB29_12860"/>
<dbReference type="InterPro" id="IPR006664">
    <property type="entry name" value="OMP_bac"/>
</dbReference>
<dbReference type="CDD" id="cd07185">
    <property type="entry name" value="OmpA_C-like"/>
    <property type="match status" value="1"/>
</dbReference>
<dbReference type="InterPro" id="IPR036737">
    <property type="entry name" value="OmpA-like_sf"/>
</dbReference>
<dbReference type="PANTHER" id="PTHR30329">
    <property type="entry name" value="STATOR ELEMENT OF FLAGELLAR MOTOR COMPLEX"/>
    <property type="match status" value="1"/>
</dbReference>
<keyword evidence="3 5" id="KW-0472">Membrane</keyword>
<name>A0A0R0CUC7_9GAMM</name>
<keyword evidence="9" id="KW-1185">Reference proteome</keyword>
<dbReference type="InterPro" id="IPR006690">
    <property type="entry name" value="OMPA-like_CS"/>
</dbReference>
<feature type="signal peptide" evidence="6">
    <location>
        <begin position="1"/>
        <end position="19"/>
    </location>
</feature>
<evidence type="ECO:0000259" key="7">
    <source>
        <dbReference type="PROSITE" id="PS51123"/>
    </source>
</evidence>
<proteinExistence type="predicted"/>
<dbReference type="Gene3D" id="3.30.1450.10">
    <property type="match status" value="1"/>
</dbReference>
<sequence>MSMNAMKTLLAVAAALALAGCTHVSNNISDEGVAGEVIFPAADKVVLKEGTFPTIEALRQVGPGVTKDQLYQLLGRPHFNEGLVGVREWDYLFHFRDGNEVTTCQYKVIFDKDYHGQSFHWLPAECGDRLASTTTGTGKTMTISADTLFRFAGGSEADLLPEGRQQLEEVAVQLKKMQAGGVIVVGHTDRIGSEVDNLRLSQQRADTVRQFLAARGIAADNIIAVGKGEADPISHGCVGNDEDEAVRQCLQPDRRVDVIAQGIG</sequence>
<evidence type="ECO:0000256" key="3">
    <source>
        <dbReference type="ARBA" id="ARBA00023136"/>
    </source>
</evidence>
<dbReference type="PRINTS" id="PR01021">
    <property type="entry name" value="OMPADOMAIN"/>
</dbReference>
<comment type="subcellular location">
    <subcellularLocation>
        <location evidence="1">Cell outer membrane</location>
    </subcellularLocation>
</comment>
<gene>
    <name evidence="8" type="ORF">ABB29_12860</name>
</gene>
<dbReference type="AlphaFoldDB" id="A0A0R0CUC7"/>
<dbReference type="InterPro" id="IPR037873">
    <property type="entry name" value="BamE-like"/>
</dbReference>
<dbReference type="Proteomes" id="UP000052052">
    <property type="component" value="Unassembled WGS sequence"/>
</dbReference>
<dbReference type="InterPro" id="IPR050330">
    <property type="entry name" value="Bact_OuterMem_StrucFunc"/>
</dbReference>
<dbReference type="PANTHER" id="PTHR30329:SF21">
    <property type="entry name" value="LIPOPROTEIN YIAD-RELATED"/>
    <property type="match status" value="1"/>
</dbReference>
<accession>A0A0R0CUC7</accession>
<evidence type="ECO:0000256" key="5">
    <source>
        <dbReference type="PROSITE-ProRule" id="PRU00473"/>
    </source>
</evidence>
<keyword evidence="2 6" id="KW-0732">Signal</keyword>
<dbReference type="InterPro" id="IPR007450">
    <property type="entry name" value="BamE_dom"/>
</dbReference>
<evidence type="ECO:0000256" key="4">
    <source>
        <dbReference type="ARBA" id="ARBA00023237"/>
    </source>
</evidence>
<feature type="chain" id="PRO_5006394568" description="OmpA-like domain-containing protein" evidence="6">
    <location>
        <begin position="20"/>
        <end position="264"/>
    </location>
</feature>
<feature type="domain" description="OmpA-like" evidence="7">
    <location>
        <begin position="136"/>
        <end position="264"/>
    </location>
</feature>
<evidence type="ECO:0000256" key="2">
    <source>
        <dbReference type="ARBA" id="ARBA00022729"/>
    </source>
</evidence>
<dbReference type="Pfam" id="PF04355">
    <property type="entry name" value="BamE"/>
    <property type="match status" value="1"/>
</dbReference>
<organism evidence="8 9">
    <name type="scientific">Pseudoxanthomonas dokdonensis</name>
    <dbReference type="NCBI Taxonomy" id="344882"/>
    <lineage>
        <taxon>Bacteria</taxon>
        <taxon>Pseudomonadati</taxon>
        <taxon>Pseudomonadota</taxon>
        <taxon>Gammaproteobacteria</taxon>
        <taxon>Lysobacterales</taxon>
        <taxon>Lysobacteraceae</taxon>
        <taxon>Pseudoxanthomonas</taxon>
    </lineage>
</organism>
<protein>
    <recommendedName>
        <fullName evidence="7">OmpA-like domain-containing protein</fullName>
    </recommendedName>
</protein>
<evidence type="ECO:0000256" key="1">
    <source>
        <dbReference type="ARBA" id="ARBA00004442"/>
    </source>
</evidence>
<dbReference type="Pfam" id="PF00691">
    <property type="entry name" value="OmpA"/>
    <property type="match status" value="1"/>
</dbReference>
<dbReference type="PROSITE" id="PS01068">
    <property type="entry name" value="OMPA_1"/>
    <property type="match status" value="1"/>
</dbReference>
<dbReference type="InterPro" id="IPR006665">
    <property type="entry name" value="OmpA-like"/>
</dbReference>
<dbReference type="PATRIC" id="fig|344882.3.peg.951"/>
<reference evidence="8 9" key="1">
    <citation type="submission" date="2015-05" db="EMBL/GenBank/DDBJ databases">
        <title>Genome sequencing and analysis of members of genus Stenotrophomonas.</title>
        <authorList>
            <person name="Patil P.P."/>
            <person name="Midha S."/>
            <person name="Patil P.B."/>
        </authorList>
    </citation>
    <scope>NUCLEOTIDE SEQUENCE [LARGE SCALE GENOMIC DNA]</scope>
    <source>
        <strain evidence="8 9">DSM 21858</strain>
    </source>
</reference>
<dbReference type="EMBL" id="LDJL01000013">
    <property type="protein sequence ID" value="KRG68504.1"/>
    <property type="molecule type" value="Genomic_DNA"/>
</dbReference>
<dbReference type="Gene3D" id="3.30.1330.60">
    <property type="entry name" value="OmpA-like domain"/>
    <property type="match status" value="1"/>
</dbReference>
<evidence type="ECO:0000313" key="9">
    <source>
        <dbReference type="Proteomes" id="UP000052052"/>
    </source>
</evidence>